<evidence type="ECO:0008006" key="3">
    <source>
        <dbReference type="Google" id="ProtNLM"/>
    </source>
</evidence>
<keyword evidence="2" id="KW-1185">Reference proteome</keyword>
<dbReference type="EMBL" id="BNCI01000002">
    <property type="protein sequence ID" value="GHF24595.1"/>
    <property type="molecule type" value="Genomic_DNA"/>
</dbReference>
<dbReference type="Proteomes" id="UP000630923">
    <property type="component" value="Unassembled WGS sequence"/>
</dbReference>
<name>A0A919E8E4_9PROT</name>
<evidence type="ECO:0000313" key="1">
    <source>
        <dbReference type="EMBL" id="GHF24595.1"/>
    </source>
</evidence>
<accession>A0A919E8E4</accession>
<dbReference type="AlphaFoldDB" id="A0A919E8E4"/>
<sequence>MNDFTHFIGIDWSGARGRRHPGIRIAVCAAGAGAPRLVMPPSGMKNWSRTEVQHWIADGMGLTDSDRALVGIDSAFALPHADKGLYFPDFANDPDAIFMWDYIDDHCGTDDDLYGGGFVDAYREHFHLSGGGKGVHYERRLRVTEQISITRKDGPCESVYHLIGPSQVGLSALSTMRMLAFLHFQDDIAVWPFVEPEDERCVLVEIYAARFAGLAGHRGKVRDGETLDTLLAALGSHKTGITGGIADHVSDAMLTAAGLRAIAATQKYWHPDGLSDRVRETEGWIFGIE</sequence>
<comment type="caution">
    <text evidence="1">The sequence shown here is derived from an EMBL/GenBank/DDBJ whole genome shotgun (WGS) entry which is preliminary data.</text>
</comment>
<gene>
    <name evidence="1" type="ORF">GCM10017044_19080</name>
</gene>
<protein>
    <recommendedName>
        <fullName evidence="3">DUF429 domain-containing protein</fullName>
    </recommendedName>
</protein>
<evidence type="ECO:0000313" key="2">
    <source>
        <dbReference type="Proteomes" id="UP000630923"/>
    </source>
</evidence>
<reference evidence="1" key="1">
    <citation type="journal article" date="2014" name="Int. J. Syst. Evol. Microbiol.">
        <title>Complete genome sequence of Corynebacterium casei LMG S-19264T (=DSM 44701T), isolated from a smear-ripened cheese.</title>
        <authorList>
            <consortium name="US DOE Joint Genome Institute (JGI-PGF)"/>
            <person name="Walter F."/>
            <person name="Albersmeier A."/>
            <person name="Kalinowski J."/>
            <person name="Ruckert C."/>
        </authorList>
    </citation>
    <scope>NUCLEOTIDE SEQUENCE</scope>
    <source>
        <strain evidence="1">KCTC 42590</strain>
    </source>
</reference>
<reference evidence="1" key="2">
    <citation type="submission" date="2020-09" db="EMBL/GenBank/DDBJ databases">
        <authorList>
            <person name="Sun Q."/>
            <person name="Kim S."/>
        </authorList>
    </citation>
    <scope>NUCLEOTIDE SEQUENCE</scope>
    <source>
        <strain evidence="1">KCTC 42590</strain>
    </source>
</reference>
<dbReference type="RefSeq" id="WP_191252351.1">
    <property type="nucleotide sequence ID" value="NZ_BNCI01000002.1"/>
</dbReference>
<proteinExistence type="predicted"/>
<organism evidence="1 2">
    <name type="scientific">Kordiimonas sediminis</name>
    <dbReference type="NCBI Taxonomy" id="1735581"/>
    <lineage>
        <taxon>Bacteria</taxon>
        <taxon>Pseudomonadati</taxon>
        <taxon>Pseudomonadota</taxon>
        <taxon>Alphaproteobacteria</taxon>
        <taxon>Kordiimonadales</taxon>
        <taxon>Kordiimonadaceae</taxon>
        <taxon>Kordiimonas</taxon>
    </lineage>
</organism>